<dbReference type="AlphaFoldDB" id="A0A9Q4HXH1"/>
<evidence type="ECO:0000313" key="1">
    <source>
        <dbReference type="EMBL" id="MCZ0667010.1"/>
    </source>
</evidence>
<organism evidence="1 2">
    <name type="scientific">Mediterraneibacter gnavus</name>
    <name type="common">Ruminococcus gnavus</name>
    <dbReference type="NCBI Taxonomy" id="33038"/>
    <lineage>
        <taxon>Bacteria</taxon>
        <taxon>Bacillati</taxon>
        <taxon>Bacillota</taxon>
        <taxon>Clostridia</taxon>
        <taxon>Lachnospirales</taxon>
        <taxon>Lachnospiraceae</taxon>
        <taxon>Mediterraneibacter</taxon>
    </lineage>
</organism>
<dbReference type="RefSeq" id="WP_268803456.1">
    <property type="nucleotide sequence ID" value="NZ_JAPRAY010000006.1"/>
</dbReference>
<dbReference type="Proteomes" id="UP001079535">
    <property type="component" value="Unassembled WGS sequence"/>
</dbReference>
<gene>
    <name evidence="1" type="ORF">OZZ17_05555</name>
</gene>
<reference evidence="1" key="1">
    <citation type="submission" date="2022-11" db="EMBL/GenBank/DDBJ databases">
        <title>Temperate bacteriophages infecting mucin-degrading bacterium Ruminococcus gnavus from the human gut.</title>
        <authorList>
            <person name="Buttimer C."/>
        </authorList>
    </citation>
    <scope>NUCLEOTIDE SEQUENCE</scope>
    <source>
        <strain evidence="1">CCUG 49994</strain>
    </source>
</reference>
<proteinExistence type="predicted"/>
<sequence>MKVDIFHRMFEFYTTSYTHFENRAEDILIYLEEMGDCVKKEIIQEDTLYTQECDMYHFESKFARQCQERIRAERGYHFQITEEQEEEYFSHIVDADVLFCIMYAHWIGLDKGKINCIKKAKTEKTARKRLKESLPIENIYYIDFPEGEVTAHKLGEGILVTESGERYEIV</sequence>
<accession>A0A9Q4HXH1</accession>
<name>A0A9Q4HXH1_MEDGN</name>
<evidence type="ECO:0000313" key="2">
    <source>
        <dbReference type="Proteomes" id="UP001079535"/>
    </source>
</evidence>
<comment type="caution">
    <text evidence="1">The sequence shown here is derived from an EMBL/GenBank/DDBJ whole genome shotgun (WGS) entry which is preliminary data.</text>
</comment>
<protein>
    <submittedName>
        <fullName evidence="1">Uncharacterized protein</fullName>
    </submittedName>
</protein>
<dbReference type="EMBL" id="JAPRAY010000006">
    <property type="protein sequence ID" value="MCZ0667010.1"/>
    <property type="molecule type" value="Genomic_DNA"/>
</dbReference>